<evidence type="ECO:0000313" key="3">
    <source>
        <dbReference type="EMBL" id="UUY05534.1"/>
    </source>
</evidence>
<evidence type="ECO:0000259" key="2">
    <source>
        <dbReference type="PROSITE" id="PS50093"/>
    </source>
</evidence>
<keyword evidence="4" id="KW-1185">Reference proteome</keyword>
<dbReference type="Proteomes" id="UP001058860">
    <property type="component" value="Chromosome"/>
</dbReference>
<dbReference type="EMBL" id="CP088295">
    <property type="protein sequence ID" value="UUY05534.1"/>
    <property type="molecule type" value="Genomic_DNA"/>
</dbReference>
<proteinExistence type="predicted"/>
<dbReference type="InterPro" id="IPR035986">
    <property type="entry name" value="PKD_dom_sf"/>
</dbReference>
<dbReference type="Gene3D" id="2.60.40.10">
    <property type="entry name" value="Immunoglobulins"/>
    <property type="match status" value="1"/>
</dbReference>
<sequence length="913" mass="97185">MGARHDVDRRQIANVPPACRPRHACSAIVAVLVLLFILPGAAHALPDDFEEITLASGLSQPTAVAFAPASDGRMFIAEKPGRVQVRLADGTLRSTPLLDWSDRINSAVDRGLLGIATDTDFADNGYLYILFVADSDSTDDTGPHSSRLVRLTVSEDNQITGEKTLVGGDADQGECFPDGAPANPDGNHTTAGDGADDCISASAATHAIGTVISDPRDGSIWFGTGDGQTVDINNVGARPRRLRTYNEEMLIGKIMRVDREGRGLADHPFCPGVTDLDRTCTKVYAKGFRNPFRFTVPPQAGAPPIVADVGNNEWEELGRVRPGSNAGWPCWEGPALGPGQYNGYPDCTPYVFGGQPVDQPDFAYSHADPDPASNGKADAAVIGGPVYAGSEYPAEYAGNLFFGDYARGFIRRFRPGSAAGTFLMTPSPLPRFSDTNSSVLFTERPAFTQLTEAPNGDLVVVDFVTAGPNQDFTGPGRVVRIAHAPANRAPTAVAKVAQEEIASGATAQFDGGDSSDPNADTLTYAWDFDGDGTTDSTEVAPTRTYPDPGVFTARLTVDDGRGQTATDTVQVLVDRHRPQVQIDAPATDEQYDGGVSMRLAGDATDTDEGGTFPEANLRWEIRLIHGSHFHPYTDIAGRREAAFVPLQDHGLDSYYRIRLIATDSDGVEGTATVIVRPRPATLRVESQPAGAPIEVEEQMYVAPRDVASASGLNARVRAAADFTRDGVTWRFARWTDGETARDRSYLVGRDGGTVVAVYEQEPVRGGSGAGTAPGTGGTGSAGGTGSTEPITPPKAATPKLSLTTPWTARRRSTRTVSGTLTGVTTRPTVQVALARSAGSRCRWWASQPRRFGRAASCSRPVWTTARVQRTSAGWRFDAALRSSIARRAGRIQARARVGGRTVAQVTVRVSGAR</sequence>
<dbReference type="SMART" id="SM00089">
    <property type="entry name" value="PKD"/>
    <property type="match status" value="1"/>
</dbReference>
<dbReference type="InterPro" id="IPR012938">
    <property type="entry name" value="Glc/Sorbosone_DH"/>
</dbReference>
<dbReference type="RefSeq" id="WP_353865979.1">
    <property type="nucleotide sequence ID" value="NZ_CP088295.1"/>
</dbReference>
<dbReference type="Gene3D" id="2.120.10.30">
    <property type="entry name" value="TolB, C-terminal domain"/>
    <property type="match status" value="1"/>
</dbReference>
<dbReference type="PANTHER" id="PTHR19328">
    <property type="entry name" value="HEDGEHOG-INTERACTING PROTEIN"/>
    <property type="match status" value="1"/>
</dbReference>
<dbReference type="SUPFAM" id="SSF49299">
    <property type="entry name" value="PKD domain"/>
    <property type="match status" value="1"/>
</dbReference>
<dbReference type="Pfam" id="PF07995">
    <property type="entry name" value="GSDH"/>
    <property type="match status" value="2"/>
</dbReference>
<dbReference type="InterPro" id="IPR000601">
    <property type="entry name" value="PKD_dom"/>
</dbReference>
<name>A0ABY5PLG8_9ACTN</name>
<dbReference type="Pfam" id="PF18911">
    <property type="entry name" value="PKD_4"/>
    <property type="match status" value="1"/>
</dbReference>
<gene>
    <name evidence="3" type="ORF">LRS13_08450</name>
</gene>
<feature type="region of interest" description="Disordered" evidence="1">
    <location>
        <begin position="527"/>
        <end position="547"/>
    </location>
</feature>
<dbReference type="InterPro" id="IPR011041">
    <property type="entry name" value="Quinoprot_gluc/sorb_DH_b-prop"/>
</dbReference>
<protein>
    <submittedName>
        <fullName evidence="3">PQQ-dependent sugar dehydrogenase</fullName>
    </submittedName>
</protein>
<accession>A0ABY5PLG8</accession>
<dbReference type="InterPro" id="IPR011042">
    <property type="entry name" value="6-blade_b-propeller_TolB-like"/>
</dbReference>
<organism evidence="3 4">
    <name type="scientific">Svornostia abyssi</name>
    <dbReference type="NCBI Taxonomy" id="2898438"/>
    <lineage>
        <taxon>Bacteria</taxon>
        <taxon>Bacillati</taxon>
        <taxon>Actinomycetota</taxon>
        <taxon>Thermoleophilia</taxon>
        <taxon>Solirubrobacterales</taxon>
        <taxon>Baekduiaceae</taxon>
        <taxon>Svornostia</taxon>
    </lineage>
</organism>
<evidence type="ECO:0000313" key="4">
    <source>
        <dbReference type="Proteomes" id="UP001058860"/>
    </source>
</evidence>
<feature type="region of interest" description="Disordered" evidence="1">
    <location>
        <begin position="762"/>
        <end position="799"/>
    </location>
</feature>
<dbReference type="PANTHER" id="PTHR19328:SF13">
    <property type="entry name" value="HIPL1 PROTEIN"/>
    <property type="match status" value="1"/>
</dbReference>
<dbReference type="SUPFAM" id="SSF50952">
    <property type="entry name" value="Soluble quinoprotein glucose dehydrogenase"/>
    <property type="match status" value="1"/>
</dbReference>
<evidence type="ECO:0000256" key="1">
    <source>
        <dbReference type="SAM" id="MobiDB-lite"/>
    </source>
</evidence>
<reference evidence="4" key="1">
    <citation type="submission" date="2021-11" db="EMBL/GenBank/DDBJ databases">
        <title>Cultivation dependent microbiological survey of springs from the worlds oldest radium mine currently devoted to the extraction of radon-saturated water.</title>
        <authorList>
            <person name="Kapinusova G."/>
            <person name="Smrhova T."/>
            <person name="Strejcek M."/>
            <person name="Suman J."/>
            <person name="Jani K."/>
            <person name="Pajer P."/>
            <person name="Uhlik O."/>
        </authorList>
    </citation>
    <scope>NUCLEOTIDE SEQUENCE [LARGE SCALE GENOMIC DNA]</scope>
    <source>
        <strain evidence="4">J379</strain>
    </source>
</reference>
<feature type="domain" description="PKD" evidence="2">
    <location>
        <begin position="490"/>
        <end position="573"/>
    </location>
</feature>
<dbReference type="PROSITE" id="PS50093">
    <property type="entry name" value="PKD"/>
    <property type="match status" value="1"/>
</dbReference>
<dbReference type="InterPro" id="IPR022409">
    <property type="entry name" value="PKD/Chitinase_dom"/>
</dbReference>
<dbReference type="CDD" id="cd00146">
    <property type="entry name" value="PKD"/>
    <property type="match status" value="1"/>
</dbReference>
<dbReference type="InterPro" id="IPR013783">
    <property type="entry name" value="Ig-like_fold"/>
</dbReference>
<feature type="compositionally biased region" description="Gly residues" evidence="1">
    <location>
        <begin position="765"/>
        <end position="785"/>
    </location>
</feature>